<dbReference type="PANTHER" id="PTHR21621">
    <property type="entry name" value="RIBOSOMAL PROTEIN S6 MODIFICATION PROTEIN"/>
    <property type="match status" value="1"/>
</dbReference>
<dbReference type="InterPro" id="IPR013651">
    <property type="entry name" value="ATP-grasp_RimK-type"/>
</dbReference>
<dbReference type="Gene3D" id="3.30.470.20">
    <property type="entry name" value="ATP-grasp fold, B domain"/>
    <property type="match status" value="1"/>
</dbReference>
<reference evidence="2" key="1">
    <citation type="journal article" date="2015" name="Genome Announc.">
        <title>Draft Genome Sequence of Bacteroidales Strain TBC1, a Novel Isolate from a Methanogenic Wastewater Treatment System.</title>
        <authorList>
            <person name="Tourlousse D.M."/>
            <person name="Matsuura N."/>
            <person name="Sun L."/>
            <person name="Toyonaga M."/>
            <person name="Kuroda K."/>
            <person name="Ohashi A."/>
            <person name="Cruz R."/>
            <person name="Yamaguchi T."/>
            <person name="Sekiguchi Y."/>
        </authorList>
    </citation>
    <scope>NUCLEOTIDE SEQUENCE [LARGE SCALE GENOMIC DNA]</scope>
    <source>
        <strain evidence="2">TBC1</strain>
    </source>
</reference>
<accession>A0A0S7C544</accession>
<evidence type="ECO:0000313" key="2">
    <source>
        <dbReference type="EMBL" id="GAP44996.1"/>
    </source>
</evidence>
<proteinExistence type="predicted"/>
<dbReference type="Proteomes" id="UP000053091">
    <property type="component" value="Unassembled WGS sequence"/>
</dbReference>
<sequence length="340" mass="39347">MKIAIHHSEVSFSSYWIEYCKENAIDYKVVDCYRSDIIQQLADCDALMWHHHHMFAKDILFAKQLLYSLEMAGKIVFPDFRTGWHFDDKVGQKYLLESINAPLVPSYVFYSKTAALNWVRKTIFPKVFKLRGGSSGANVRLAANYDEAVRLINRAFGRGFSNYNSYGILKDRINHYRKGKESFFGVIKGVGHLFIRTPYSRVAGRERGYAYFQDFIPGNTHDIRITYVADRIFALRRRVRKGDFRASGGGMQEHDMSRIPIEAVKIGFSVAEQLKLQTAAFDFVISETGPLIVEVSYGFGYDPQQFDFGYWDRQLKWHEGKFNPYGWMVDLVVNQVAQKQ</sequence>
<dbReference type="GO" id="GO:0018169">
    <property type="term" value="F:ribosomal S6-glutamic acid ligase activity"/>
    <property type="evidence" value="ECO:0007669"/>
    <property type="project" value="TreeGrafter"/>
</dbReference>
<dbReference type="GO" id="GO:0005737">
    <property type="term" value="C:cytoplasm"/>
    <property type="evidence" value="ECO:0007669"/>
    <property type="project" value="TreeGrafter"/>
</dbReference>
<dbReference type="SUPFAM" id="SSF56059">
    <property type="entry name" value="Glutathione synthetase ATP-binding domain-like"/>
    <property type="match status" value="1"/>
</dbReference>
<organism evidence="2">
    <name type="scientific">Lentimicrobium saccharophilum</name>
    <dbReference type="NCBI Taxonomy" id="1678841"/>
    <lineage>
        <taxon>Bacteria</taxon>
        <taxon>Pseudomonadati</taxon>
        <taxon>Bacteroidota</taxon>
        <taxon>Bacteroidia</taxon>
        <taxon>Bacteroidales</taxon>
        <taxon>Lentimicrobiaceae</taxon>
        <taxon>Lentimicrobium</taxon>
    </lineage>
</organism>
<keyword evidence="3" id="KW-1185">Reference proteome</keyword>
<dbReference type="PATRIC" id="fig|1678841.3.peg.3569"/>
<feature type="domain" description="ATP-grasp fold RimK-type" evidence="1">
    <location>
        <begin position="213"/>
        <end position="296"/>
    </location>
</feature>
<dbReference type="GO" id="GO:0009432">
    <property type="term" value="P:SOS response"/>
    <property type="evidence" value="ECO:0007669"/>
    <property type="project" value="TreeGrafter"/>
</dbReference>
<dbReference type="RefSeq" id="WP_062045011.1">
    <property type="nucleotide sequence ID" value="NZ_DF968183.1"/>
</dbReference>
<name>A0A0S7C544_9BACT</name>
<dbReference type="OrthoDB" id="1704979at2"/>
<gene>
    <name evidence="2" type="ORF">TBC1_12812</name>
</gene>
<evidence type="ECO:0000313" key="3">
    <source>
        <dbReference type="Proteomes" id="UP000053091"/>
    </source>
</evidence>
<dbReference type="Pfam" id="PF08443">
    <property type="entry name" value="RimK"/>
    <property type="match status" value="1"/>
</dbReference>
<dbReference type="EMBL" id="DF968183">
    <property type="protein sequence ID" value="GAP44996.1"/>
    <property type="molecule type" value="Genomic_DNA"/>
</dbReference>
<dbReference type="AlphaFoldDB" id="A0A0S7C544"/>
<dbReference type="STRING" id="1678841.TBC1_12812"/>
<evidence type="ECO:0000259" key="1">
    <source>
        <dbReference type="Pfam" id="PF08443"/>
    </source>
</evidence>
<dbReference type="PANTHER" id="PTHR21621:SF0">
    <property type="entry name" value="BETA-CITRYLGLUTAMATE SYNTHASE B-RELATED"/>
    <property type="match status" value="1"/>
</dbReference>
<protein>
    <submittedName>
        <fullName evidence="2">Protein containing RimK-like ATP-grasp domain</fullName>
    </submittedName>
</protein>